<dbReference type="Pfam" id="PF00126">
    <property type="entry name" value="HTH_1"/>
    <property type="match status" value="1"/>
</dbReference>
<feature type="domain" description="HTH lysR-type" evidence="5">
    <location>
        <begin position="5"/>
        <end position="62"/>
    </location>
</feature>
<proteinExistence type="inferred from homology"/>
<evidence type="ECO:0000256" key="1">
    <source>
        <dbReference type="ARBA" id="ARBA00009437"/>
    </source>
</evidence>
<evidence type="ECO:0000256" key="4">
    <source>
        <dbReference type="ARBA" id="ARBA00023163"/>
    </source>
</evidence>
<evidence type="ECO:0000256" key="3">
    <source>
        <dbReference type="ARBA" id="ARBA00023125"/>
    </source>
</evidence>
<dbReference type="PANTHER" id="PTHR30126">
    <property type="entry name" value="HTH-TYPE TRANSCRIPTIONAL REGULATOR"/>
    <property type="match status" value="1"/>
</dbReference>
<accession>A0A0B8NX95</accession>
<dbReference type="InterPro" id="IPR005119">
    <property type="entry name" value="LysR_subst-bd"/>
</dbReference>
<dbReference type="RefSeq" id="WP_261836185.1">
    <property type="nucleotide sequence ID" value="NZ_AP024882.1"/>
</dbReference>
<keyword evidence="3" id="KW-0238">DNA-binding</keyword>
<dbReference type="CDD" id="cd08431">
    <property type="entry name" value="PBP2_HupR"/>
    <property type="match status" value="1"/>
</dbReference>
<dbReference type="Gene3D" id="1.10.10.10">
    <property type="entry name" value="Winged helix-like DNA-binding domain superfamily/Winged helix DNA-binding domain"/>
    <property type="match status" value="1"/>
</dbReference>
<evidence type="ECO:0000313" key="7">
    <source>
        <dbReference type="Proteomes" id="UP000031671"/>
    </source>
</evidence>
<dbReference type="Pfam" id="PF03466">
    <property type="entry name" value="LysR_substrate"/>
    <property type="match status" value="1"/>
</dbReference>
<keyword evidence="2" id="KW-0805">Transcription regulation</keyword>
<reference evidence="6 7" key="1">
    <citation type="submission" date="2015-01" db="EMBL/GenBank/DDBJ databases">
        <title>Vibrio sp. C1 JCM 19231 whole genome shotgun sequence.</title>
        <authorList>
            <person name="Sawabe T."/>
            <person name="Meirelles P."/>
            <person name="Feng G."/>
            <person name="Sayaka M."/>
            <person name="Hattori M."/>
            <person name="Ohkuma M."/>
        </authorList>
    </citation>
    <scope>NUCLEOTIDE SEQUENCE [LARGE SCALE GENOMIC DNA]</scope>
    <source>
        <strain evidence="7">JCM 19231</strain>
    </source>
</reference>
<dbReference type="PROSITE" id="PS50931">
    <property type="entry name" value="HTH_LYSR"/>
    <property type="match status" value="1"/>
</dbReference>
<dbReference type="EMBL" id="BBRZ01000128">
    <property type="protein sequence ID" value="GAM59175.1"/>
    <property type="molecule type" value="Genomic_DNA"/>
</dbReference>
<dbReference type="SUPFAM" id="SSF46785">
    <property type="entry name" value="Winged helix' DNA-binding domain"/>
    <property type="match status" value="1"/>
</dbReference>
<dbReference type="Gene3D" id="3.40.190.290">
    <property type="match status" value="1"/>
</dbReference>
<evidence type="ECO:0000256" key="2">
    <source>
        <dbReference type="ARBA" id="ARBA00023015"/>
    </source>
</evidence>
<organism evidence="6 7">
    <name type="scientific">Vibrio ishigakensis</name>
    <dbReference type="NCBI Taxonomy" id="1481914"/>
    <lineage>
        <taxon>Bacteria</taxon>
        <taxon>Pseudomonadati</taxon>
        <taxon>Pseudomonadota</taxon>
        <taxon>Gammaproteobacteria</taxon>
        <taxon>Vibrionales</taxon>
        <taxon>Vibrionaceae</taxon>
        <taxon>Vibrio</taxon>
    </lineage>
</organism>
<comment type="similarity">
    <text evidence="1">Belongs to the LysR transcriptional regulatory family.</text>
</comment>
<dbReference type="Proteomes" id="UP000031671">
    <property type="component" value="Unassembled WGS sequence"/>
</dbReference>
<keyword evidence="4" id="KW-0804">Transcription</keyword>
<dbReference type="AlphaFoldDB" id="A0A0B8NX95"/>
<dbReference type="PANTHER" id="PTHR30126:SF4">
    <property type="entry name" value="LYSR FAMILY TRANSCRIPTIONAL REGULATOR"/>
    <property type="match status" value="1"/>
</dbReference>
<protein>
    <submittedName>
        <fullName evidence="6">Transcriptional regulator, lysR family</fullName>
    </submittedName>
</protein>
<dbReference type="SUPFAM" id="SSF53850">
    <property type="entry name" value="Periplasmic binding protein-like II"/>
    <property type="match status" value="1"/>
</dbReference>
<dbReference type="GO" id="GO:0000976">
    <property type="term" value="F:transcription cis-regulatory region binding"/>
    <property type="evidence" value="ECO:0007669"/>
    <property type="project" value="TreeGrafter"/>
</dbReference>
<dbReference type="InterPro" id="IPR036388">
    <property type="entry name" value="WH-like_DNA-bd_sf"/>
</dbReference>
<comment type="caution">
    <text evidence="6">The sequence shown here is derived from an EMBL/GenBank/DDBJ whole genome shotgun (WGS) entry which is preliminary data.</text>
</comment>
<gene>
    <name evidence="6" type="ORF">JCM19231_4297</name>
</gene>
<name>A0A0B8NX95_9VIBR</name>
<evidence type="ECO:0000313" key="6">
    <source>
        <dbReference type="EMBL" id="GAM59175.1"/>
    </source>
</evidence>
<reference evidence="6 7" key="2">
    <citation type="submission" date="2015-01" db="EMBL/GenBank/DDBJ databases">
        <authorList>
            <consortium name="NBRP consortium"/>
            <person name="Sawabe T."/>
            <person name="Meirelles P."/>
            <person name="Feng G."/>
            <person name="Sayaka M."/>
            <person name="Hattori M."/>
            <person name="Ohkuma M."/>
        </authorList>
    </citation>
    <scope>NUCLEOTIDE SEQUENCE [LARGE SCALE GENOMIC DNA]</scope>
    <source>
        <strain evidence="7">JCM 19231</strain>
    </source>
</reference>
<dbReference type="InterPro" id="IPR000847">
    <property type="entry name" value="LysR_HTH_N"/>
</dbReference>
<sequence>MYNNISMDALRALDAIERKGSFAAAAESLYKVPSALTYTIKKLENEIGTPLFDRSGQRATLTKAGKLVLEHGREILLASNRLYDSVQQLESGWESQIRIARDTIIPESKIFPVIHRFNQLEQSVDVNLGVEVLGGGWDALHSRRADIVIGASGELPKGLFTTHKIGEIAFIFVVSPHHPLAKHQGAIDSEQLNRYPSIVVADTSQVLPVRDSGLFKSRQIVRVNSMESKIAAQIEGLGVGFIPAHLAKPHINNGMLVEKECAIPRPTQDAYIAWHKDQDGKALRWFAKQLCNIEWDLS</sequence>
<keyword evidence="7" id="KW-1185">Reference proteome</keyword>
<dbReference type="InterPro" id="IPR036390">
    <property type="entry name" value="WH_DNA-bd_sf"/>
</dbReference>
<dbReference type="GO" id="GO:0003700">
    <property type="term" value="F:DNA-binding transcription factor activity"/>
    <property type="evidence" value="ECO:0007669"/>
    <property type="project" value="InterPro"/>
</dbReference>
<evidence type="ECO:0000259" key="5">
    <source>
        <dbReference type="PROSITE" id="PS50931"/>
    </source>
</evidence>